<dbReference type="Pfam" id="PF05903">
    <property type="entry name" value="Peptidase_C97"/>
    <property type="match status" value="1"/>
</dbReference>
<keyword evidence="3" id="KW-0378">Hydrolase</keyword>
<evidence type="ECO:0000313" key="6">
    <source>
        <dbReference type="EMBL" id="KAJ6796074.1"/>
    </source>
</evidence>
<dbReference type="SMART" id="SM01179">
    <property type="entry name" value="DUF862"/>
    <property type="match status" value="1"/>
</dbReference>
<feature type="domain" description="PPPDE" evidence="5">
    <location>
        <begin position="13"/>
        <end position="150"/>
    </location>
</feature>
<dbReference type="GO" id="GO:0101005">
    <property type="term" value="F:deubiquitinase activity"/>
    <property type="evidence" value="ECO:0007669"/>
    <property type="project" value="TreeGrafter"/>
</dbReference>
<dbReference type="Proteomes" id="UP001140949">
    <property type="component" value="Unassembled WGS sequence"/>
</dbReference>
<dbReference type="PANTHER" id="PTHR12378">
    <property type="entry name" value="DESUMOYLATING ISOPEPTIDASE"/>
    <property type="match status" value="1"/>
</dbReference>
<dbReference type="Gene3D" id="3.90.1720.30">
    <property type="entry name" value="PPPDE domains"/>
    <property type="match status" value="1"/>
</dbReference>
<name>A0AAX6DWE5_IRIPA</name>
<evidence type="ECO:0000256" key="2">
    <source>
        <dbReference type="ARBA" id="ARBA00022670"/>
    </source>
</evidence>
<evidence type="ECO:0000256" key="3">
    <source>
        <dbReference type="ARBA" id="ARBA00022801"/>
    </source>
</evidence>
<dbReference type="EMBL" id="JANAVB010041420">
    <property type="protein sequence ID" value="KAJ6796074.1"/>
    <property type="molecule type" value="Genomic_DNA"/>
</dbReference>
<dbReference type="PROSITE" id="PS51858">
    <property type="entry name" value="PPPDE"/>
    <property type="match status" value="1"/>
</dbReference>
<evidence type="ECO:0000256" key="4">
    <source>
        <dbReference type="SAM" id="MobiDB-lite"/>
    </source>
</evidence>
<keyword evidence="7" id="KW-1185">Reference proteome</keyword>
<dbReference type="PANTHER" id="PTHR12378:SF17">
    <property type="entry name" value="OS06G0182100 PROTEIN"/>
    <property type="match status" value="1"/>
</dbReference>
<proteinExistence type="inferred from homology"/>
<dbReference type="GO" id="GO:0006508">
    <property type="term" value="P:proteolysis"/>
    <property type="evidence" value="ECO:0007669"/>
    <property type="project" value="UniProtKB-KW"/>
</dbReference>
<sequence length="199" mass="22031">MIKKKSKKKPGTVPVLLNVYDLTPINGYAYWLGLGVYHSGVQVHGVEYAYGAHDHPTTGIFESEPRRCPGFAFRKSIAIGRTDLGPREVRSLMEGLAEEYTGNTYNLISRNCNHFCHDACLRLTGNPIPSWINRLAKIGFLCNCVLPVQVTAVRSRAEEGKTKLKSRSRRFDTTNSTLRNCAGNSSGKSRLPSSSSLKL</sequence>
<evidence type="ECO:0000313" key="7">
    <source>
        <dbReference type="Proteomes" id="UP001140949"/>
    </source>
</evidence>
<feature type="compositionally biased region" description="Polar residues" evidence="4">
    <location>
        <begin position="175"/>
        <end position="184"/>
    </location>
</feature>
<reference evidence="6" key="2">
    <citation type="submission" date="2023-04" db="EMBL/GenBank/DDBJ databases">
        <authorList>
            <person name="Bruccoleri R.E."/>
            <person name="Oakeley E.J."/>
            <person name="Faust A.-M."/>
            <person name="Dessus-Babus S."/>
            <person name="Altorfer M."/>
            <person name="Burckhardt D."/>
            <person name="Oertli M."/>
            <person name="Naumann U."/>
            <person name="Petersen F."/>
            <person name="Wong J."/>
        </authorList>
    </citation>
    <scope>NUCLEOTIDE SEQUENCE</scope>
    <source>
        <strain evidence="6">GSM-AAB239-AS_SAM_17_03QT</strain>
        <tissue evidence="6">Leaf</tissue>
    </source>
</reference>
<organism evidence="6 7">
    <name type="scientific">Iris pallida</name>
    <name type="common">Sweet iris</name>
    <dbReference type="NCBI Taxonomy" id="29817"/>
    <lineage>
        <taxon>Eukaryota</taxon>
        <taxon>Viridiplantae</taxon>
        <taxon>Streptophyta</taxon>
        <taxon>Embryophyta</taxon>
        <taxon>Tracheophyta</taxon>
        <taxon>Spermatophyta</taxon>
        <taxon>Magnoliopsida</taxon>
        <taxon>Liliopsida</taxon>
        <taxon>Asparagales</taxon>
        <taxon>Iridaceae</taxon>
        <taxon>Iridoideae</taxon>
        <taxon>Irideae</taxon>
        <taxon>Iris</taxon>
    </lineage>
</organism>
<accession>A0AAX6DWE5</accession>
<keyword evidence="2" id="KW-0645">Protease</keyword>
<comment type="similarity">
    <text evidence="1">Belongs to the DeSI family.</text>
</comment>
<evidence type="ECO:0000256" key="1">
    <source>
        <dbReference type="ARBA" id="ARBA00008140"/>
    </source>
</evidence>
<dbReference type="InterPro" id="IPR042266">
    <property type="entry name" value="PPPDE_sf"/>
</dbReference>
<protein>
    <submittedName>
        <fullName evidence="6">DeSI-like protein isoform X2</fullName>
    </submittedName>
</protein>
<dbReference type="AlphaFoldDB" id="A0AAX6DWE5"/>
<evidence type="ECO:0000259" key="5">
    <source>
        <dbReference type="PROSITE" id="PS51858"/>
    </source>
</evidence>
<dbReference type="InterPro" id="IPR008580">
    <property type="entry name" value="PPPDE_dom"/>
</dbReference>
<gene>
    <name evidence="6" type="ORF">M6B38_221735</name>
</gene>
<feature type="compositionally biased region" description="Low complexity" evidence="4">
    <location>
        <begin position="185"/>
        <end position="199"/>
    </location>
</feature>
<feature type="region of interest" description="Disordered" evidence="4">
    <location>
        <begin position="175"/>
        <end position="199"/>
    </location>
</feature>
<dbReference type="GO" id="GO:0016579">
    <property type="term" value="P:protein deubiquitination"/>
    <property type="evidence" value="ECO:0007669"/>
    <property type="project" value="TreeGrafter"/>
</dbReference>
<reference evidence="6" key="1">
    <citation type="journal article" date="2023" name="GigaByte">
        <title>Genome assembly of the bearded iris, Iris pallida Lam.</title>
        <authorList>
            <person name="Bruccoleri R.E."/>
            <person name="Oakeley E.J."/>
            <person name="Faust A.M.E."/>
            <person name="Altorfer M."/>
            <person name="Dessus-Babus S."/>
            <person name="Burckhardt D."/>
            <person name="Oertli M."/>
            <person name="Naumann U."/>
            <person name="Petersen F."/>
            <person name="Wong J."/>
        </authorList>
    </citation>
    <scope>NUCLEOTIDE SEQUENCE</scope>
    <source>
        <strain evidence="6">GSM-AAB239-AS_SAM_17_03QT</strain>
    </source>
</reference>
<comment type="caution">
    <text evidence="6">The sequence shown here is derived from an EMBL/GenBank/DDBJ whole genome shotgun (WGS) entry which is preliminary data.</text>
</comment>